<evidence type="ECO:0000313" key="10">
    <source>
        <dbReference type="Proteomes" id="UP000054321"/>
    </source>
</evidence>
<evidence type="ECO:0000256" key="1">
    <source>
        <dbReference type="ARBA" id="ARBA00004141"/>
    </source>
</evidence>
<feature type="transmembrane region" description="Helical" evidence="7">
    <location>
        <begin position="48"/>
        <end position="71"/>
    </location>
</feature>
<dbReference type="InterPro" id="IPR004841">
    <property type="entry name" value="AA-permease/SLC12A_dom"/>
</dbReference>
<reference evidence="10" key="2">
    <citation type="submission" date="2015-01" db="EMBL/GenBank/DDBJ databases">
        <title>Evolutionary Origins and Diversification of the Mycorrhizal Mutualists.</title>
        <authorList>
            <consortium name="DOE Joint Genome Institute"/>
            <consortium name="Mycorrhizal Genomics Consortium"/>
            <person name="Kohler A."/>
            <person name="Kuo A."/>
            <person name="Nagy L.G."/>
            <person name="Floudas D."/>
            <person name="Copeland A."/>
            <person name="Barry K.W."/>
            <person name="Cichocki N."/>
            <person name="Veneault-Fourrey C."/>
            <person name="LaButti K."/>
            <person name="Lindquist E.A."/>
            <person name="Lipzen A."/>
            <person name="Lundell T."/>
            <person name="Morin E."/>
            <person name="Murat C."/>
            <person name="Riley R."/>
            <person name="Ohm R."/>
            <person name="Sun H."/>
            <person name="Tunlid A."/>
            <person name="Henrissat B."/>
            <person name="Grigoriev I.V."/>
            <person name="Hibbett D.S."/>
            <person name="Martin F."/>
        </authorList>
    </citation>
    <scope>NUCLEOTIDE SEQUENCE [LARGE SCALE GENOMIC DNA]</scope>
    <source>
        <strain evidence="10">Zn</strain>
    </source>
</reference>
<dbReference type="InterPro" id="IPR050524">
    <property type="entry name" value="APC_YAT"/>
</dbReference>
<dbReference type="PROSITE" id="PS00218">
    <property type="entry name" value="AMINO_ACID_PERMEASE_1"/>
    <property type="match status" value="1"/>
</dbReference>
<feature type="transmembrane region" description="Helical" evidence="7">
    <location>
        <begin position="187"/>
        <end position="206"/>
    </location>
</feature>
<dbReference type="AlphaFoldDB" id="A0A0C3DLR9"/>
<dbReference type="PANTHER" id="PTHR43341:SF9">
    <property type="entry name" value="DICARBOXYLIC AMINO ACID PERMEASE"/>
    <property type="match status" value="1"/>
</dbReference>
<comment type="subcellular location">
    <subcellularLocation>
        <location evidence="1">Membrane</location>
        <topology evidence="1">Multi-pass membrane protein</topology>
    </subcellularLocation>
</comment>
<feature type="transmembrane region" description="Helical" evidence="7">
    <location>
        <begin position="438"/>
        <end position="466"/>
    </location>
</feature>
<reference evidence="9 10" key="1">
    <citation type="submission" date="2014-04" db="EMBL/GenBank/DDBJ databases">
        <authorList>
            <consortium name="DOE Joint Genome Institute"/>
            <person name="Kuo A."/>
            <person name="Martino E."/>
            <person name="Perotto S."/>
            <person name="Kohler A."/>
            <person name="Nagy L.G."/>
            <person name="Floudas D."/>
            <person name="Copeland A."/>
            <person name="Barry K.W."/>
            <person name="Cichocki N."/>
            <person name="Veneault-Fourrey C."/>
            <person name="LaButti K."/>
            <person name="Lindquist E.A."/>
            <person name="Lipzen A."/>
            <person name="Lundell T."/>
            <person name="Morin E."/>
            <person name="Murat C."/>
            <person name="Sun H."/>
            <person name="Tunlid A."/>
            <person name="Henrissat B."/>
            <person name="Grigoriev I.V."/>
            <person name="Hibbett D.S."/>
            <person name="Martin F."/>
            <person name="Nordberg H.P."/>
            <person name="Cantor M.N."/>
            <person name="Hua S.X."/>
        </authorList>
    </citation>
    <scope>NUCLEOTIDE SEQUENCE [LARGE SCALE GENOMIC DNA]</scope>
    <source>
        <strain evidence="9 10">Zn</strain>
    </source>
</reference>
<dbReference type="Proteomes" id="UP000054321">
    <property type="component" value="Unassembled WGS sequence"/>
</dbReference>
<keyword evidence="4" id="KW-0029">Amino-acid transport</keyword>
<keyword evidence="6 7" id="KW-0472">Membrane</keyword>
<keyword evidence="3 7" id="KW-0812">Transmembrane</keyword>
<dbReference type="STRING" id="913774.A0A0C3DLR9"/>
<evidence type="ECO:0000256" key="5">
    <source>
        <dbReference type="ARBA" id="ARBA00022989"/>
    </source>
</evidence>
<evidence type="ECO:0000256" key="2">
    <source>
        <dbReference type="ARBA" id="ARBA00022448"/>
    </source>
</evidence>
<feature type="transmembrane region" description="Helical" evidence="7">
    <location>
        <begin position="276"/>
        <end position="295"/>
    </location>
</feature>
<dbReference type="EMBL" id="KN832874">
    <property type="protein sequence ID" value="KIN02983.1"/>
    <property type="molecule type" value="Genomic_DNA"/>
</dbReference>
<organism evidence="9 10">
    <name type="scientific">Oidiodendron maius (strain Zn)</name>
    <dbReference type="NCBI Taxonomy" id="913774"/>
    <lineage>
        <taxon>Eukaryota</taxon>
        <taxon>Fungi</taxon>
        <taxon>Dikarya</taxon>
        <taxon>Ascomycota</taxon>
        <taxon>Pezizomycotina</taxon>
        <taxon>Leotiomycetes</taxon>
        <taxon>Leotiomycetes incertae sedis</taxon>
        <taxon>Myxotrichaceae</taxon>
        <taxon>Oidiodendron</taxon>
    </lineage>
</organism>
<name>A0A0C3DLR9_OIDMZ</name>
<keyword evidence="2" id="KW-0813">Transport</keyword>
<dbReference type="HOGENOM" id="CLU_007946_12_1_1"/>
<feature type="transmembrane region" description="Helical" evidence="7">
    <location>
        <begin position="402"/>
        <end position="426"/>
    </location>
</feature>
<evidence type="ECO:0000313" key="9">
    <source>
        <dbReference type="EMBL" id="KIN02983.1"/>
    </source>
</evidence>
<feature type="transmembrane region" description="Helical" evidence="7">
    <location>
        <begin position="77"/>
        <end position="96"/>
    </location>
</feature>
<feature type="domain" description="Amino acid permease/ SLC12A" evidence="8">
    <location>
        <begin position="47"/>
        <end position="510"/>
    </location>
</feature>
<evidence type="ECO:0000256" key="6">
    <source>
        <dbReference type="ARBA" id="ARBA00023136"/>
    </source>
</evidence>
<dbReference type="InterPro" id="IPR004840">
    <property type="entry name" value="Amino_acid_permease_CS"/>
</dbReference>
<dbReference type="GO" id="GO:0016020">
    <property type="term" value="C:membrane"/>
    <property type="evidence" value="ECO:0007669"/>
    <property type="project" value="UniProtKB-SubCell"/>
</dbReference>
<feature type="transmembrane region" description="Helical" evidence="7">
    <location>
        <begin position="128"/>
        <end position="150"/>
    </location>
</feature>
<evidence type="ECO:0000256" key="7">
    <source>
        <dbReference type="SAM" id="Phobius"/>
    </source>
</evidence>
<sequence>MAYSQKDAFRQSDKQGGQTEISVAYIENLEEDTHTSHRLRRDLKSRHIIMITIGGAIGTNLINGTGLALAVTGPVPLLIGYIIAAFLCFLVMTALGEMATWLPHPSGFTGYATRFAHPALGFTLGWTYWAKLCTMIPGNLIAASYVVQFWLPSEKVSPGVFIAIFLVCIVCINYLEVRSFGEIQFWLSSIKVLTLIGLIFLSLILASGGGPNHHATGFQYWNNPGAFHGYITTGATGRFLAVYSAITTSVFAYMGTELVGFTVGETANPRKAIPRAIKLIFFQIIALYIILVFLLGMTVPYDAKPLLKGASPFMVAIQISGINALPSIFNACVLICVFSAATSDLYVASRILYGLSHEGMVHKIFSRTDSRGVPIVSLGVCAGCCIPAFLTLKSSITTVFGYVFNVVNIFGLLTWISILITHICFVRARQAQNIAPSALVYTAPLGIWGSIGALCFSIIITVFNGFALFCYRATAAPGRKAKFDTITFVTTYLGIPLYVILFFGYRFVKEVHSVKPEAADLYSGKEKIDAEEEEFLAREQARVEGMLETKIRRIYRLATGRSS</sequence>
<dbReference type="FunFam" id="1.20.1740.10:FF:000001">
    <property type="entry name" value="Amino acid permease"/>
    <property type="match status" value="1"/>
</dbReference>
<feature type="transmembrane region" description="Helical" evidence="7">
    <location>
        <begin position="156"/>
        <end position="175"/>
    </location>
</feature>
<dbReference type="PANTHER" id="PTHR43341">
    <property type="entry name" value="AMINO ACID PERMEASE"/>
    <property type="match status" value="1"/>
</dbReference>
<dbReference type="Gene3D" id="1.20.1740.10">
    <property type="entry name" value="Amino acid/polyamine transporter I"/>
    <property type="match status" value="1"/>
</dbReference>
<accession>A0A0C3DLR9</accession>
<proteinExistence type="predicted"/>
<feature type="transmembrane region" description="Helical" evidence="7">
    <location>
        <begin position="372"/>
        <end position="390"/>
    </location>
</feature>
<dbReference type="InParanoid" id="A0A0C3DLR9"/>
<dbReference type="PIRSF" id="PIRSF006060">
    <property type="entry name" value="AA_transporter"/>
    <property type="match status" value="1"/>
</dbReference>
<keyword evidence="10" id="KW-1185">Reference proteome</keyword>
<dbReference type="GO" id="GO:0015171">
    <property type="term" value="F:amino acid transmembrane transporter activity"/>
    <property type="evidence" value="ECO:0007669"/>
    <property type="project" value="TreeGrafter"/>
</dbReference>
<keyword evidence="5 7" id="KW-1133">Transmembrane helix</keyword>
<evidence type="ECO:0000259" key="8">
    <source>
        <dbReference type="Pfam" id="PF00324"/>
    </source>
</evidence>
<gene>
    <name evidence="9" type="ORF">OIDMADRAFT_40727</name>
</gene>
<evidence type="ECO:0000256" key="3">
    <source>
        <dbReference type="ARBA" id="ARBA00022692"/>
    </source>
</evidence>
<feature type="transmembrane region" description="Helical" evidence="7">
    <location>
        <begin position="486"/>
        <end position="505"/>
    </location>
</feature>
<dbReference type="Pfam" id="PF00324">
    <property type="entry name" value="AA_permease"/>
    <property type="match status" value="1"/>
</dbReference>
<dbReference type="FunCoup" id="A0A0C3DLR9">
    <property type="interactions" value="215"/>
</dbReference>
<feature type="transmembrane region" description="Helical" evidence="7">
    <location>
        <begin position="315"/>
        <end position="341"/>
    </location>
</feature>
<protein>
    <recommendedName>
        <fullName evidence="8">Amino acid permease/ SLC12A domain-containing protein</fullName>
    </recommendedName>
</protein>
<dbReference type="OrthoDB" id="3900342at2759"/>
<evidence type="ECO:0000256" key="4">
    <source>
        <dbReference type="ARBA" id="ARBA00022970"/>
    </source>
</evidence>